<dbReference type="AlphaFoldDB" id="A0A919YLD8"/>
<dbReference type="GO" id="GO:0043565">
    <property type="term" value="F:sequence-specific DNA binding"/>
    <property type="evidence" value="ECO:0007669"/>
    <property type="project" value="InterPro"/>
</dbReference>
<keyword evidence="4" id="KW-0812">Transmembrane</keyword>
<keyword evidence="1" id="KW-0805">Transcription regulation</keyword>
<dbReference type="PANTHER" id="PTHR43280">
    <property type="entry name" value="ARAC-FAMILY TRANSCRIPTIONAL REGULATOR"/>
    <property type="match status" value="1"/>
</dbReference>
<dbReference type="SUPFAM" id="SSF46689">
    <property type="entry name" value="Homeodomain-like"/>
    <property type="match status" value="1"/>
</dbReference>
<evidence type="ECO:0000313" key="6">
    <source>
        <dbReference type="EMBL" id="GIP15615.1"/>
    </source>
</evidence>
<dbReference type="Proteomes" id="UP000683139">
    <property type="component" value="Unassembled WGS sequence"/>
</dbReference>
<keyword evidence="7" id="KW-1185">Reference proteome</keyword>
<dbReference type="GO" id="GO:0003700">
    <property type="term" value="F:DNA-binding transcription factor activity"/>
    <property type="evidence" value="ECO:0007669"/>
    <property type="project" value="InterPro"/>
</dbReference>
<gene>
    <name evidence="6" type="ORF">J40TS1_12570</name>
</gene>
<evidence type="ECO:0000256" key="4">
    <source>
        <dbReference type="SAM" id="Phobius"/>
    </source>
</evidence>
<proteinExistence type="predicted"/>
<dbReference type="PANTHER" id="PTHR43280:SF28">
    <property type="entry name" value="HTH-TYPE TRANSCRIPTIONAL ACTIVATOR RHAS"/>
    <property type="match status" value="1"/>
</dbReference>
<dbReference type="PROSITE" id="PS01124">
    <property type="entry name" value="HTH_ARAC_FAMILY_2"/>
    <property type="match status" value="1"/>
</dbReference>
<comment type="caution">
    <text evidence="6">The sequence shown here is derived from an EMBL/GenBank/DDBJ whole genome shotgun (WGS) entry which is preliminary data.</text>
</comment>
<dbReference type="InterPro" id="IPR018060">
    <property type="entry name" value="HTH_AraC"/>
</dbReference>
<dbReference type="InterPro" id="IPR009057">
    <property type="entry name" value="Homeodomain-like_sf"/>
</dbReference>
<evidence type="ECO:0000313" key="7">
    <source>
        <dbReference type="Proteomes" id="UP000683139"/>
    </source>
</evidence>
<evidence type="ECO:0000256" key="2">
    <source>
        <dbReference type="ARBA" id="ARBA00023125"/>
    </source>
</evidence>
<reference evidence="6" key="1">
    <citation type="submission" date="2021-03" db="EMBL/GenBank/DDBJ databases">
        <title>Antimicrobial resistance genes in bacteria isolated from Japanese honey, and their potential for conferring macrolide and lincosamide resistance in the American foulbrood pathogen Paenibacillus larvae.</title>
        <authorList>
            <person name="Okamoto M."/>
            <person name="Kumagai M."/>
            <person name="Kanamori H."/>
            <person name="Takamatsu D."/>
        </authorList>
    </citation>
    <scope>NUCLEOTIDE SEQUENCE</scope>
    <source>
        <strain evidence="6">J40TS1</strain>
    </source>
</reference>
<organism evidence="6 7">
    <name type="scientific">Paenibacillus montaniterrae</name>
    <dbReference type="NCBI Taxonomy" id="429341"/>
    <lineage>
        <taxon>Bacteria</taxon>
        <taxon>Bacillati</taxon>
        <taxon>Bacillota</taxon>
        <taxon>Bacilli</taxon>
        <taxon>Bacillales</taxon>
        <taxon>Paenibacillaceae</taxon>
        <taxon>Paenibacillus</taxon>
    </lineage>
</organism>
<sequence>MLFSFIRSINEERSRRSVFFKMIISNFILLLLPLALWFALYLNIEKYMISDAKNSNAAMLEQLRINMDNNFEEVAKLSQQIVLNPKLHYLLENASKELSQHYNLVEFARNYLNPYPNVLHNSFIYDFYLYLDNSDSIMKPGLVTDSRSFYEYYYHFDYLTYEQWREQLRTYHGQHYYPTSNLRISDNPKDKPVKVITFLQSLPIGNITNIKGSLTILIDEQKIHEMTKHIELANQSSIYLISQSQDVISSTAAAPPIPAALFDEMNADSGFFRYNWNDQNVIVSYTTSKQLGWYYLAVIPEELYLKEMKEVKRFSFVILVLFLMTGSFAAYKIAYYNYSPIKRVIETITASKAKPHRVETNELDFIMEMVKVSWNEEKDIKNKLKQQLPLLRSNYLHRLIYGYIEPIHQKKQSFEFLEIDLPYANFAVVLIQIESLNRFTANPSEKQWALARFIISNLAVDAAYEQLSIYAVELERERLALIVNLVEEPIDAQTSLIQKFVSQLQHLLENRFKLDTSFAVSQIHSSIEQLSEAYVEATAAMEYKLVNASLSIFYFHSIRHEQLLYQYPVETEFQLINFIRSGDRDKVVQLLTELFDKNLRNETAAPELVRCLLFSLAGTLLRILNADSASFKKFTEIDANPVQQLLSCRTTDDMYYKTKELYLIVTDSFKSERSGHNEQLLKQIQSYIDDHYANPNMSLNLLAEHLQITPQYISQIFKKMSGFNFSSYLTTVRLNHAKKLMEDPQLTNSQIATMVGYTSDVVFIRVFKKAQG</sequence>
<keyword evidence="4" id="KW-1133">Transmembrane helix</keyword>
<keyword evidence="3" id="KW-0804">Transcription</keyword>
<name>A0A919YLD8_9BACL</name>
<evidence type="ECO:0000256" key="1">
    <source>
        <dbReference type="ARBA" id="ARBA00023015"/>
    </source>
</evidence>
<evidence type="ECO:0000259" key="5">
    <source>
        <dbReference type="PROSITE" id="PS01124"/>
    </source>
</evidence>
<feature type="transmembrane region" description="Helical" evidence="4">
    <location>
        <begin position="20"/>
        <end position="44"/>
    </location>
</feature>
<keyword evidence="4" id="KW-0472">Membrane</keyword>
<evidence type="ECO:0000256" key="3">
    <source>
        <dbReference type="ARBA" id="ARBA00023163"/>
    </source>
</evidence>
<accession>A0A919YLD8</accession>
<keyword evidence="2" id="KW-0238">DNA-binding</keyword>
<protein>
    <recommendedName>
        <fullName evidence="5">HTH araC/xylS-type domain-containing protein</fullName>
    </recommendedName>
</protein>
<dbReference type="SMART" id="SM00342">
    <property type="entry name" value="HTH_ARAC"/>
    <property type="match status" value="1"/>
</dbReference>
<dbReference type="Gene3D" id="1.10.10.60">
    <property type="entry name" value="Homeodomain-like"/>
    <property type="match status" value="2"/>
</dbReference>
<feature type="domain" description="HTH araC/xylS-type" evidence="5">
    <location>
        <begin position="682"/>
        <end position="772"/>
    </location>
</feature>
<dbReference type="Pfam" id="PF12833">
    <property type="entry name" value="HTH_18"/>
    <property type="match status" value="1"/>
</dbReference>
<feature type="transmembrane region" description="Helical" evidence="4">
    <location>
        <begin position="314"/>
        <end position="334"/>
    </location>
</feature>
<dbReference type="EMBL" id="BOSE01000002">
    <property type="protein sequence ID" value="GIP15615.1"/>
    <property type="molecule type" value="Genomic_DNA"/>
</dbReference>
<dbReference type="Gene3D" id="3.30.450.20">
    <property type="entry name" value="PAS domain"/>
    <property type="match status" value="1"/>
</dbReference>